<dbReference type="InterPro" id="IPR050287">
    <property type="entry name" value="MTA/SAH_deaminase"/>
</dbReference>
<dbReference type="RefSeq" id="WP_115892048.1">
    <property type="nucleotide sequence ID" value="NZ_QREL01000001.1"/>
</dbReference>
<dbReference type="InterPro" id="IPR011059">
    <property type="entry name" value="Metal-dep_hydrolase_composite"/>
</dbReference>
<dbReference type="Pfam" id="PF01979">
    <property type="entry name" value="Amidohydro_1"/>
    <property type="match status" value="1"/>
</dbReference>
<dbReference type="InterPro" id="IPR032466">
    <property type="entry name" value="Metal_Hydrolase"/>
</dbReference>
<keyword evidence="3" id="KW-1185">Reference proteome</keyword>
<sequence>MNMLVVENGTILRGPELAPQRMNLVIEDGIIKEITDETVTSGDRIDASDLIVCPALVNSHVHIGDSVALDVGDGMPLEDIVRPPHGLKHRILESSSPGVLVESMRRTARDMITHGTGSFIDYREGGTGGVELLREALADLPISGIVLGRDPVVFDEGASPAEIRRQVRRVLRVSDGFAPSGMGEITDEAASIIVEECERAGKIASIHVAEHIESQRRSIEDTGMSEVERAINAGFKLLVHLTNPVRGDLELVKESGASVVLCPRSNGALSSGIPPIRRLHEMGINLLLGTDNLMFNSPDMLREMEYTLKVTRGCTRSYFPPREVLRMATSNTSDFTGTGVIEEGFPADLILVEKMSEDPCLSIINRTESKNIIYLIIKGKPVKR</sequence>
<dbReference type="CDD" id="cd01305">
    <property type="entry name" value="archeal_chlorohydrolases"/>
    <property type="match status" value="1"/>
</dbReference>
<dbReference type="NCBIfam" id="NF005552">
    <property type="entry name" value="PRK07213.1"/>
    <property type="match status" value="1"/>
</dbReference>
<dbReference type="EMBL" id="QREL01000001">
    <property type="protein sequence ID" value="REE28366.1"/>
    <property type="molecule type" value="Genomic_DNA"/>
</dbReference>
<dbReference type="GO" id="GO:0016810">
    <property type="term" value="F:hydrolase activity, acting on carbon-nitrogen (but not peptide) bonds"/>
    <property type="evidence" value="ECO:0007669"/>
    <property type="project" value="InterPro"/>
</dbReference>
<dbReference type="PANTHER" id="PTHR43794">
    <property type="entry name" value="AMINOHYDROLASE SSNA-RELATED"/>
    <property type="match status" value="1"/>
</dbReference>
<dbReference type="InterPro" id="IPR006680">
    <property type="entry name" value="Amidohydro-rel"/>
</dbReference>
<protein>
    <submittedName>
        <fullName evidence="2">Cytosine/adenosine deaminase-related metal-dependent hydrolase</fullName>
    </submittedName>
</protein>
<name>A0A371NEM2_9EURY</name>
<gene>
    <name evidence="2" type="ORF">C7452_0374</name>
</gene>
<feature type="domain" description="Amidohydrolase-related" evidence="1">
    <location>
        <begin position="51"/>
        <end position="382"/>
    </location>
</feature>
<dbReference type="PANTHER" id="PTHR43794:SF5">
    <property type="entry name" value="CHLOROHYDROLASE FAMILY PROTEIN"/>
    <property type="match status" value="1"/>
</dbReference>
<dbReference type="SUPFAM" id="SSF51338">
    <property type="entry name" value="Composite domain of metallo-dependent hydrolases"/>
    <property type="match status" value="1"/>
</dbReference>
<evidence type="ECO:0000313" key="3">
    <source>
        <dbReference type="Proteomes" id="UP000256864"/>
    </source>
</evidence>
<organism evidence="2 3">
    <name type="scientific">Methanothermobacter defluvii</name>
    <dbReference type="NCBI Taxonomy" id="49339"/>
    <lineage>
        <taxon>Archaea</taxon>
        <taxon>Methanobacteriati</taxon>
        <taxon>Methanobacteriota</taxon>
        <taxon>Methanomada group</taxon>
        <taxon>Methanobacteria</taxon>
        <taxon>Methanobacteriales</taxon>
        <taxon>Methanobacteriaceae</taxon>
        <taxon>Methanothermobacter</taxon>
    </lineage>
</organism>
<accession>A0A371NEM2</accession>
<dbReference type="AlphaFoldDB" id="A0A371NEM2"/>
<dbReference type="SUPFAM" id="SSF51556">
    <property type="entry name" value="Metallo-dependent hydrolases"/>
    <property type="match status" value="1"/>
</dbReference>
<keyword evidence="2" id="KW-0378">Hydrolase</keyword>
<dbReference type="Proteomes" id="UP000256864">
    <property type="component" value="Unassembled WGS sequence"/>
</dbReference>
<evidence type="ECO:0000313" key="2">
    <source>
        <dbReference type="EMBL" id="REE28366.1"/>
    </source>
</evidence>
<proteinExistence type="predicted"/>
<reference evidence="2 3" key="1">
    <citation type="submission" date="2018-07" db="EMBL/GenBank/DDBJ databases">
        <title>Genomic Encyclopedia of Type Strains, Phase IV (KMG-IV): sequencing the most valuable type-strain genomes for metagenomic binning, comparative biology and taxonomic classification.</title>
        <authorList>
            <person name="Goeker M."/>
        </authorList>
    </citation>
    <scope>NUCLEOTIDE SEQUENCE [LARGE SCALE GENOMIC DNA]</scope>
    <source>
        <strain evidence="2 3">DSM 7466</strain>
    </source>
</reference>
<comment type="caution">
    <text evidence="2">The sequence shown here is derived from an EMBL/GenBank/DDBJ whole genome shotgun (WGS) entry which is preliminary data.</text>
</comment>
<evidence type="ECO:0000259" key="1">
    <source>
        <dbReference type="Pfam" id="PF01979"/>
    </source>
</evidence>
<dbReference type="Gene3D" id="3.20.20.140">
    <property type="entry name" value="Metal-dependent hydrolases"/>
    <property type="match status" value="1"/>
</dbReference>